<evidence type="ECO:0000256" key="1">
    <source>
        <dbReference type="SAM" id="SignalP"/>
    </source>
</evidence>
<dbReference type="AlphaFoldDB" id="A0A0D2FRG5"/>
<accession>A0A0D2FRG5</accession>
<proteinExistence type="predicted"/>
<evidence type="ECO:0000313" key="3">
    <source>
        <dbReference type="Proteomes" id="UP000054266"/>
    </source>
</evidence>
<protein>
    <submittedName>
        <fullName evidence="2">Uncharacterized protein</fullName>
    </submittedName>
</protein>
<feature type="chain" id="PRO_5002242038" evidence="1">
    <location>
        <begin position="19"/>
        <end position="205"/>
    </location>
</feature>
<organism evidence="2 3">
    <name type="scientific">Phialophora macrospora</name>
    <dbReference type="NCBI Taxonomy" id="1851006"/>
    <lineage>
        <taxon>Eukaryota</taxon>
        <taxon>Fungi</taxon>
        <taxon>Dikarya</taxon>
        <taxon>Ascomycota</taxon>
        <taxon>Pezizomycotina</taxon>
        <taxon>Eurotiomycetes</taxon>
        <taxon>Chaetothyriomycetidae</taxon>
        <taxon>Chaetothyriales</taxon>
        <taxon>Herpotrichiellaceae</taxon>
        <taxon>Phialophora</taxon>
    </lineage>
</organism>
<keyword evidence="3" id="KW-1185">Reference proteome</keyword>
<dbReference type="HOGENOM" id="CLU_1384200_0_0_1"/>
<keyword evidence="1" id="KW-0732">Signal</keyword>
<dbReference type="Proteomes" id="UP000054266">
    <property type="component" value="Unassembled WGS sequence"/>
</dbReference>
<name>A0A0D2FRG5_9EURO</name>
<dbReference type="EMBL" id="KN846958">
    <property type="protein sequence ID" value="KIW69145.1"/>
    <property type="molecule type" value="Genomic_DNA"/>
</dbReference>
<gene>
    <name evidence="2" type="ORF">PV04_05038</name>
</gene>
<reference evidence="2 3" key="1">
    <citation type="submission" date="2015-01" db="EMBL/GenBank/DDBJ databases">
        <title>The Genome Sequence of Capronia semiimmersa CBS27337.</title>
        <authorList>
            <consortium name="The Broad Institute Genomics Platform"/>
            <person name="Cuomo C."/>
            <person name="de Hoog S."/>
            <person name="Gorbushina A."/>
            <person name="Stielow B."/>
            <person name="Teixiera M."/>
            <person name="Abouelleil A."/>
            <person name="Chapman S.B."/>
            <person name="Priest M."/>
            <person name="Young S.K."/>
            <person name="Wortman J."/>
            <person name="Nusbaum C."/>
            <person name="Birren B."/>
        </authorList>
    </citation>
    <scope>NUCLEOTIDE SEQUENCE [LARGE SCALE GENOMIC DNA]</scope>
    <source>
        <strain evidence="2 3">CBS 27337</strain>
    </source>
</reference>
<evidence type="ECO:0000313" key="2">
    <source>
        <dbReference type="EMBL" id="KIW69145.1"/>
    </source>
</evidence>
<sequence length="205" mass="23642">MQLLWLTLRLATFALSMMELPPNDVCTWMPKHPDFKCSDNITCRDDWPSESGDYGDEYRARLLQARAPSSPPAPEGHSSEKSMSFPDLFENVTKSPTDLVDEFLERLKWQNYSLLKHKRRDDTDEYEPSPIDVPCCRPTLDCFLLVEDIEDDIVSDERGRYIENLDTWKQVACCIATFWLSCKCPETDVSEMTWAKPPACSNELC</sequence>
<feature type="signal peptide" evidence="1">
    <location>
        <begin position="1"/>
        <end position="18"/>
    </location>
</feature>